<dbReference type="OrthoDB" id="6309046at2"/>
<dbReference type="Pfam" id="PF13454">
    <property type="entry name" value="NAD_binding_9"/>
    <property type="match status" value="1"/>
</dbReference>
<reference evidence="2 3" key="1">
    <citation type="journal article" date="2016" name="Int. J. Syst. Evol. Microbiol.">
        <title>Polaribacter haliotis sp. nov., isolated from the gut of abalone Haliotis discus hannai.</title>
        <authorList>
            <person name="Kim Y.O."/>
            <person name="Park I.S."/>
            <person name="Park S."/>
            <person name="Nam B.H."/>
            <person name="Park J.M."/>
            <person name="Kim D.G."/>
            <person name="Yoon J.H."/>
        </authorList>
    </citation>
    <scope>NUCLEOTIDE SEQUENCE [LARGE SCALE GENOMIC DNA]</scope>
    <source>
        <strain evidence="2 3">KCTC 52418</strain>
    </source>
</reference>
<sequence>MRKLAIVGFGPRGLHSLECLCIKLSKEQKDKYVTITIFENEEDLGAGKVWNVNQPNVNWINISERALKDLSGREKIKFSDFEIPAFPSYKKWLPKKDKNLSKTIPDKFPPRNKVGCYLIERANSIISVLKAHDKIKILKAVIVNVDFKSDKFNLTSLDKEIFIFDEVLLTIGHQTTKFDKDVETYEVQSLNRKHTSFSQVYPLKKIINSDKITSETNIAIRGLGLSMIDAVRALTIEKSGRFKILNKKTFESEFISSSNVAHKIIPYSLNGLPMAPKPIHAKMDEIFKPSKKQLKFFKKSIKGVANGKKETNGNSFLMEVIAEIGSEVYLNLENRISLNIDKKGLKKIIIILLEDDSYKHDLIEDSSQDTATILASFVEMAIGKRQISLDYCVGQVVRHCQPILYKTFSHAKVTEEIISEVIKLDEQLKRYSYGPPIESMQQLLALHRAEIIDFSFAANPKIEHKENGWKFSKNGKEITVNTIINSVLSAPEILDVTAPIIRNLLKNDIIKPIHTKLGVHTNKNGIIINADKKEIPLAVLGRLAKGSVIGVDAILECFGPRIKDWAKGCVSRL</sequence>
<dbReference type="PANTHER" id="PTHR40254">
    <property type="entry name" value="BLR0577 PROTEIN"/>
    <property type="match status" value="1"/>
</dbReference>
<dbReference type="KEGG" id="phal:H9I45_06265"/>
<dbReference type="SUPFAM" id="SSF51905">
    <property type="entry name" value="FAD/NAD(P)-binding domain"/>
    <property type="match status" value="1"/>
</dbReference>
<gene>
    <name evidence="2" type="ORF">H9I45_06265</name>
</gene>
<proteinExistence type="predicted"/>
<evidence type="ECO:0000313" key="3">
    <source>
        <dbReference type="Proteomes" id="UP000516764"/>
    </source>
</evidence>
<dbReference type="EMBL" id="CP061813">
    <property type="protein sequence ID" value="QOD62046.1"/>
    <property type="molecule type" value="Genomic_DNA"/>
</dbReference>
<feature type="domain" description="FAD-dependent urate hydroxylase HpyO/Asp monooxygenase CreE-like FAD/NAD(P)-binding" evidence="1">
    <location>
        <begin position="5"/>
        <end position="174"/>
    </location>
</feature>
<evidence type="ECO:0000259" key="1">
    <source>
        <dbReference type="Pfam" id="PF13454"/>
    </source>
</evidence>
<accession>A0A7L8AJ69</accession>
<protein>
    <submittedName>
        <fullName evidence="2">FAD/NAD(P)-binding protein</fullName>
    </submittedName>
</protein>
<dbReference type="Proteomes" id="UP000516764">
    <property type="component" value="Chromosome"/>
</dbReference>
<dbReference type="RefSeq" id="WP_088353223.1">
    <property type="nucleotide sequence ID" value="NZ_CP061813.1"/>
</dbReference>
<dbReference type="InterPro" id="IPR036188">
    <property type="entry name" value="FAD/NAD-bd_sf"/>
</dbReference>
<dbReference type="PANTHER" id="PTHR40254:SF1">
    <property type="entry name" value="BLR0577 PROTEIN"/>
    <property type="match status" value="1"/>
</dbReference>
<dbReference type="InterPro" id="IPR052189">
    <property type="entry name" value="L-asp_N-monooxygenase_NS-form"/>
</dbReference>
<evidence type="ECO:0000313" key="2">
    <source>
        <dbReference type="EMBL" id="QOD62046.1"/>
    </source>
</evidence>
<dbReference type="Gene3D" id="3.50.50.60">
    <property type="entry name" value="FAD/NAD(P)-binding domain"/>
    <property type="match status" value="1"/>
</dbReference>
<organism evidence="2 3">
    <name type="scientific">Polaribacter haliotis</name>
    <dbReference type="NCBI Taxonomy" id="1888915"/>
    <lineage>
        <taxon>Bacteria</taxon>
        <taxon>Pseudomonadati</taxon>
        <taxon>Bacteroidota</taxon>
        <taxon>Flavobacteriia</taxon>
        <taxon>Flavobacteriales</taxon>
        <taxon>Flavobacteriaceae</taxon>
    </lineage>
</organism>
<dbReference type="AlphaFoldDB" id="A0A7L8AJ69"/>
<dbReference type="InterPro" id="IPR038732">
    <property type="entry name" value="HpyO/CreE_NAD-binding"/>
</dbReference>
<name>A0A7L8AJ69_9FLAO</name>
<keyword evidence="3" id="KW-1185">Reference proteome</keyword>